<reference evidence="5 6" key="1">
    <citation type="journal article" date="2013" name="Curr. Biol.">
        <title>The Genome of the Foraminiferan Reticulomyxa filosa.</title>
        <authorList>
            <person name="Glockner G."/>
            <person name="Hulsmann N."/>
            <person name="Schleicher M."/>
            <person name="Noegel A.A."/>
            <person name="Eichinger L."/>
            <person name="Gallinger C."/>
            <person name="Pawlowski J."/>
            <person name="Sierra R."/>
            <person name="Euteneuer U."/>
            <person name="Pillet L."/>
            <person name="Moustafa A."/>
            <person name="Platzer M."/>
            <person name="Groth M."/>
            <person name="Szafranski K."/>
            <person name="Schliwa M."/>
        </authorList>
    </citation>
    <scope>NUCLEOTIDE SEQUENCE [LARGE SCALE GENOMIC DNA]</scope>
</reference>
<dbReference type="InterPro" id="IPR002110">
    <property type="entry name" value="Ankyrin_rpt"/>
</dbReference>
<dbReference type="InterPro" id="IPR036770">
    <property type="entry name" value="Ankyrin_rpt-contain_sf"/>
</dbReference>
<proteinExistence type="predicted"/>
<dbReference type="PANTHER" id="PTHR24198">
    <property type="entry name" value="ANKYRIN REPEAT AND PROTEIN KINASE DOMAIN-CONTAINING PROTEIN"/>
    <property type="match status" value="1"/>
</dbReference>
<feature type="compositionally biased region" description="Polar residues" evidence="4">
    <location>
        <begin position="352"/>
        <end position="363"/>
    </location>
</feature>
<feature type="non-terminal residue" evidence="5">
    <location>
        <position position="1"/>
    </location>
</feature>
<keyword evidence="2 3" id="KW-0040">ANK repeat</keyword>
<dbReference type="PROSITE" id="PS50297">
    <property type="entry name" value="ANK_REP_REGION"/>
    <property type="match status" value="2"/>
</dbReference>
<evidence type="ECO:0000313" key="5">
    <source>
        <dbReference type="EMBL" id="ETO06139.1"/>
    </source>
</evidence>
<feature type="region of interest" description="Disordered" evidence="4">
    <location>
        <begin position="322"/>
        <end position="363"/>
    </location>
</feature>
<comment type="caution">
    <text evidence="5">The sequence shown here is derived from an EMBL/GenBank/DDBJ whole genome shotgun (WGS) entry which is preliminary data.</text>
</comment>
<dbReference type="PRINTS" id="PR01415">
    <property type="entry name" value="ANKYRIN"/>
</dbReference>
<evidence type="ECO:0000313" key="6">
    <source>
        <dbReference type="Proteomes" id="UP000023152"/>
    </source>
</evidence>
<sequence length="438" mass="49261">LFVDEPLIKIMGLSNSKKLLEYAQNVQEKEAMQLLDTSTFIDPNYTNVSFVYRETPLHFACANNMKKLARKLIEHGAYANAKNKFESTPLHIATRMGYQEIVKLLLDDAKCDPNISCACDFRAITIACAVGNIGIVRLLLDHNAFIEDKTLMLATMQEPKESKEPASENKNNSDAIVGLLLDHGANVNSTDKYGNTALMQACLRCNKKIIDVLLSRDWTPKIDLNKQNVYGWSALHFAYAAETEHPKVKSSIIESLLTKGAKTDLKNNDGQIPSDVAPENTINHATKRRRLGNERGHESVTQTCMSDINKVNLLHQFESLGKSENENEDEHENENECKNIKYSHKDPEKTTQSKNLSNGNTVTSARTVSKKKVCYMSEKGNGVILIGTMHNNFLLNKRILTTLFFCDGTLERKTYDHETETTCKKLNCLIRITNEKGE</sequence>
<dbReference type="Proteomes" id="UP000023152">
    <property type="component" value="Unassembled WGS sequence"/>
</dbReference>
<name>X6LWY6_RETFI</name>
<evidence type="ECO:0000256" key="1">
    <source>
        <dbReference type="ARBA" id="ARBA00022737"/>
    </source>
</evidence>
<feature type="region of interest" description="Disordered" evidence="4">
    <location>
        <begin position="264"/>
        <end position="283"/>
    </location>
</feature>
<organism evidence="5 6">
    <name type="scientific">Reticulomyxa filosa</name>
    <dbReference type="NCBI Taxonomy" id="46433"/>
    <lineage>
        <taxon>Eukaryota</taxon>
        <taxon>Sar</taxon>
        <taxon>Rhizaria</taxon>
        <taxon>Retaria</taxon>
        <taxon>Foraminifera</taxon>
        <taxon>Monothalamids</taxon>
        <taxon>Reticulomyxidae</taxon>
        <taxon>Reticulomyxa</taxon>
    </lineage>
</organism>
<keyword evidence="1" id="KW-0677">Repeat</keyword>
<dbReference type="Pfam" id="PF12796">
    <property type="entry name" value="Ank_2"/>
    <property type="match status" value="2"/>
</dbReference>
<feature type="compositionally biased region" description="Basic and acidic residues" evidence="4">
    <location>
        <begin position="334"/>
        <end position="351"/>
    </location>
</feature>
<feature type="repeat" description="ANK" evidence="3">
    <location>
        <begin position="52"/>
        <end position="84"/>
    </location>
</feature>
<dbReference type="PANTHER" id="PTHR24198:SF165">
    <property type="entry name" value="ANKYRIN REPEAT-CONTAINING PROTEIN-RELATED"/>
    <property type="match status" value="1"/>
</dbReference>
<feature type="repeat" description="ANK" evidence="3">
    <location>
        <begin position="230"/>
        <end position="268"/>
    </location>
</feature>
<dbReference type="EMBL" id="ASPP01027452">
    <property type="protein sequence ID" value="ETO06139.1"/>
    <property type="molecule type" value="Genomic_DNA"/>
</dbReference>
<accession>X6LWY6</accession>
<evidence type="ECO:0000256" key="3">
    <source>
        <dbReference type="PROSITE-ProRule" id="PRU00023"/>
    </source>
</evidence>
<dbReference type="SUPFAM" id="SSF48403">
    <property type="entry name" value="Ankyrin repeat"/>
    <property type="match status" value="1"/>
</dbReference>
<dbReference type="OMA" id="NISCACD"/>
<dbReference type="Gene3D" id="1.25.40.20">
    <property type="entry name" value="Ankyrin repeat-containing domain"/>
    <property type="match status" value="2"/>
</dbReference>
<dbReference type="PROSITE" id="PS50088">
    <property type="entry name" value="ANK_REPEAT"/>
    <property type="match status" value="3"/>
</dbReference>
<evidence type="ECO:0000256" key="4">
    <source>
        <dbReference type="SAM" id="MobiDB-lite"/>
    </source>
</evidence>
<dbReference type="AlphaFoldDB" id="X6LWY6"/>
<gene>
    <name evidence="5" type="ORF">RFI_31256</name>
</gene>
<evidence type="ECO:0000256" key="2">
    <source>
        <dbReference type="ARBA" id="ARBA00023043"/>
    </source>
</evidence>
<dbReference type="SMART" id="SM00248">
    <property type="entry name" value="ANK"/>
    <property type="match status" value="5"/>
</dbReference>
<dbReference type="OrthoDB" id="194358at2759"/>
<protein>
    <submittedName>
        <fullName evidence="5">Ankyrin repeat protein</fullName>
    </submittedName>
</protein>
<keyword evidence="6" id="KW-1185">Reference proteome</keyword>
<feature type="repeat" description="ANK" evidence="3">
    <location>
        <begin position="85"/>
        <end position="107"/>
    </location>
</feature>